<evidence type="ECO:0000256" key="5">
    <source>
        <dbReference type="SAM" id="MobiDB-lite"/>
    </source>
</evidence>
<dbReference type="Pfam" id="PF14864">
    <property type="entry name" value="Alkyl_sulf_C"/>
    <property type="match status" value="1"/>
</dbReference>
<dbReference type="SUPFAM" id="SSF56281">
    <property type="entry name" value="Metallo-hydrolase/oxidoreductase"/>
    <property type="match status" value="1"/>
</dbReference>
<dbReference type="Pfam" id="PF00753">
    <property type="entry name" value="Lactamase_B"/>
    <property type="match status" value="1"/>
</dbReference>
<keyword evidence="3" id="KW-0862">Zinc</keyword>
<sequence length="679" mass="74575">MPGARPARWREKPVTGSPRGASQPATSLTRELNAATAALLPREDAEGRLAERGQLVALPPDFTVERDSGRVPVWSLRPYDFLTGDAPDTVNPSLWRNAKLNMVTGLFEVVPDAVYQVRGMDLSNISFLEDPTGASREIVVVDPLISAECATAALKLYREHRGRDRTIRAVIFTHSHLDHYGGVLGLFDGGELPGGVDVIAPEGFLEHSVSENVYAGNAMQRRALFMYGTLLERSAQGQVDAGLGKTMSSGSSGMLPPTFTVTPRVARPGHVVTFGPVNLEFQLTPGTEAPAEMNFYLPDVEALCVAENATPTLHNLYSLRGAQVRDAKAWSRYLNESVEWYGSRTRTLFASHFWPRWNTEDTPDAVTSFLTSQADLYRFLHDQALRLANRGRTMTEIAEDLDSRMPPSLAREWFNRGYYGTVNHDLKAVYQRYLGWYDGNAAHLHPLPPEEAGRRYVEALGGVAKVVELARQAYGDAKSAEDYRWAAELLSHAVFADPAHDAARALEADVLEQLGYQAESGPWRNFYLAAAHELRTRPVDGEHDLPSPQIITQPVLEAMPLDMLFDYLGIRLDGPEAARHPLALGFTVTGGLPDDPTQYVVQVRNGVLVHTAALVDAGRLDAAYTVTRSGLNRFAIGAATPQQLVDDGDLTVDNGTLAPLDTLNGLLETFEYWFGLTTP</sequence>
<dbReference type="PANTHER" id="PTHR43223">
    <property type="entry name" value="ALKYL/ARYL-SULFATASE"/>
    <property type="match status" value="1"/>
</dbReference>
<dbReference type="KEGG" id="sroi:IAG44_38160"/>
<dbReference type="InterPro" id="IPR052195">
    <property type="entry name" value="Bact_Alkyl/Aryl-Sulfatase"/>
</dbReference>
<keyword evidence="2 7" id="KW-0378">Hydrolase</keyword>
<protein>
    <submittedName>
        <fullName evidence="7">MBL fold metallo-hydrolase</fullName>
    </submittedName>
</protein>
<dbReference type="InterPro" id="IPR038536">
    <property type="entry name" value="Alkyl/aryl-sulf_dimr_sf"/>
</dbReference>
<proteinExistence type="inferred from homology"/>
<evidence type="ECO:0000256" key="2">
    <source>
        <dbReference type="ARBA" id="ARBA00022801"/>
    </source>
</evidence>
<keyword evidence="1" id="KW-0479">Metal-binding</keyword>
<gene>
    <name evidence="7" type="ORF">IAG44_38160</name>
</gene>
<reference evidence="7 8" key="1">
    <citation type="submission" date="2020-08" db="EMBL/GenBank/DDBJ databases">
        <title>A novel species.</title>
        <authorList>
            <person name="Gao J."/>
        </authorList>
    </citation>
    <scope>NUCLEOTIDE SEQUENCE [LARGE SCALE GENOMIC DNA]</scope>
    <source>
        <strain evidence="7 8">CRXT-G-22</strain>
    </source>
</reference>
<dbReference type="GO" id="GO:0046983">
    <property type="term" value="F:protein dimerization activity"/>
    <property type="evidence" value="ECO:0007669"/>
    <property type="project" value="InterPro"/>
</dbReference>
<evidence type="ECO:0000256" key="1">
    <source>
        <dbReference type="ARBA" id="ARBA00022723"/>
    </source>
</evidence>
<dbReference type="GO" id="GO:0018909">
    <property type="term" value="P:dodecyl sulfate metabolic process"/>
    <property type="evidence" value="ECO:0007669"/>
    <property type="project" value="InterPro"/>
</dbReference>
<comment type="similarity">
    <text evidence="4">Belongs to the metallo-beta-lactamase superfamily. Type III sulfatase family.</text>
</comment>
<dbReference type="CDD" id="cd07710">
    <property type="entry name" value="arylsulfatase_Sdsa1-like_MBL-fold"/>
    <property type="match status" value="1"/>
</dbReference>
<dbReference type="AlphaFoldDB" id="A0A7H0IPJ0"/>
<dbReference type="Gene3D" id="3.30.1050.10">
    <property type="entry name" value="SCP2 sterol-binding domain"/>
    <property type="match status" value="1"/>
</dbReference>
<organism evidence="7 8">
    <name type="scientific">Streptomyces roseirectus</name>
    <dbReference type="NCBI Taxonomy" id="2768066"/>
    <lineage>
        <taxon>Bacteria</taxon>
        <taxon>Bacillati</taxon>
        <taxon>Actinomycetota</taxon>
        <taxon>Actinomycetes</taxon>
        <taxon>Kitasatosporales</taxon>
        <taxon>Streptomycetaceae</taxon>
        <taxon>Streptomyces</taxon>
    </lineage>
</organism>
<dbReference type="Proteomes" id="UP000516052">
    <property type="component" value="Chromosome"/>
</dbReference>
<dbReference type="InterPro" id="IPR036527">
    <property type="entry name" value="SCP2_sterol-bd_dom_sf"/>
</dbReference>
<evidence type="ECO:0000256" key="4">
    <source>
        <dbReference type="ARBA" id="ARBA00033751"/>
    </source>
</evidence>
<evidence type="ECO:0000313" key="7">
    <source>
        <dbReference type="EMBL" id="QNP74706.1"/>
    </source>
</evidence>
<evidence type="ECO:0000259" key="6">
    <source>
        <dbReference type="SMART" id="SM00849"/>
    </source>
</evidence>
<dbReference type="EMBL" id="CP060828">
    <property type="protein sequence ID" value="QNP74706.1"/>
    <property type="molecule type" value="Genomic_DNA"/>
</dbReference>
<dbReference type="InterPro" id="IPR044097">
    <property type="entry name" value="Bds1/SdsA1_MBL-fold"/>
</dbReference>
<dbReference type="PANTHER" id="PTHR43223:SF1">
    <property type="entry name" value="ALKYL_ARYL-SULFATASE BDS1"/>
    <property type="match status" value="1"/>
</dbReference>
<dbReference type="Pfam" id="PF14863">
    <property type="entry name" value="Alkyl_sulf_dimr"/>
    <property type="match status" value="1"/>
</dbReference>
<accession>A0A7H0IPJ0</accession>
<dbReference type="Gene3D" id="1.25.40.880">
    <property type="entry name" value="Alkyl sulfatase, dimerisation domain"/>
    <property type="match status" value="1"/>
</dbReference>
<evidence type="ECO:0000256" key="3">
    <source>
        <dbReference type="ARBA" id="ARBA00022833"/>
    </source>
</evidence>
<keyword evidence="8" id="KW-1185">Reference proteome</keyword>
<dbReference type="InterPro" id="IPR029228">
    <property type="entry name" value="Alkyl_sulf_dimr"/>
</dbReference>
<dbReference type="GO" id="GO:0018741">
    <property type="term" value="F:linear primary-alkylsulfatase activity"/>
    <property type="evidence" value="ECO:0007669"/>
    <property type="project" value="InterPro"/>
</dbReference>
<dbReference type="SMART" id="SM00849">
    <property type="entry name" value="Lactamase_B"/>
    <property type="match status" value="1"/>
</dbReference>
<dbReference type="SUPFAM" id="SSF55718">
    <property type="entry name" value="SCP-like"/>
    <property type="match status" value="1"/>
</dbReference>
<dbReference type="InterPro" id="IPR036866">
    <property type="entry name" value="RibonucZ/Hydroxyglut_hydro"/>
</dbReference>
<dbReference type="InterPro" id="IPR029229">
    <property type="entry name" value="Alkyl_sulf_C"/>
</dbReference>
<dbReference type="InterPro" id="IPR001279">
    <property type="entry name" value="Metallo-B-lactamas"/>
</dbReference>
<dbReference type="GO" id="GO:0046872">
    <property type="term" value="F:metal ion binding"/>
    <property type="evidence" value="ECO:0007669"/>
    <property type="project" value="UniProtKB-KW"/>
</dbReference>
<name>A0A7H0IPJ0_9ACTN</name>
<feature type="region of interest" description="Disordered" evidence="5">
    <location>
        <begin position="1"/>
        <end position="27"/>
    </location>
</feature>
<dbReference type="Gene3D" id="3.60.15.30">
    <property type="entry name" value="Metallo-beta-lactamase domain"/>
    <property type="match status" value="1"/>
</dbReference>
<evidence type="ECO:0000313" key="8">
    <source>
        <dbReference type="Proteomes" id="UP000516052"/>
    </source>
</evidence>
<feature type="domain" description="Metallo-beta-lactamase" evidence="6">
    <location>
        <begin position="122"/>
        <end position="352"/>
    </location>
</feature>